<dbReference type="InterPro" id="IPR036376">
    <property type="entry name" value="RuBisCO_lsu_C_sf"/>
</dbReference>
<evidence type="ECO:0000313" key="3">
    <source>
        <dbReference type="Proteomes" id="UP000192775"/>
    </source>
</evidence>
<dbReference type="PANTHER" id="PTHR42704">
    <property type="entry name" value="RIBULOSE BISPHOSPHATE CARBOXYLASE"/>
    <property type="match status" value="1"/>
</dbReference>
<feature type="domain" description="Ribulose bisphosphate carboxylase large subunit C-terminal" evidence="1">
    <location>
        <begin position="144"/>
        <end position="422"/>
    </location>
</feature>
<dbReference type="Pfam" id="PF00016">
    <property type="entry name" value="RuBisCO_large"/>
    <property type="match status" value="1"/>
</dbReference>
<dbReference type="SFLD" id="SFLDG00301">
    <property type="entry name" value="RuBisCO-like_proteins"/>
    <property type="match status" value="1"/>
</dbReference>
<protein>
    <submittedName>
        <fullName evidence="2">Transcriptional regulator</fullName>
    </submittedName>
</protein>
<dbReference type="KEGG" id="cphy:B5808_11470"/>
<dbReference type="STRING" id="1619308.B5808_11470"/>
<evidence type="ECO:0000313" key="2">
    <source>
        <dbReference type="EMBL" id="ARJ05771.1"/>
    </source>
</evidence>
<accession>A0A1X9LP90</accession>
<dbReference type="GO" id="GO:0000287">
    <property type="term" value="F:magnesium ion binding"/>
    <property type="evidence" value="ECO:0007669"/>
    <property type="project" value="InterPro"/>
</dbReference>
<dbReference type="GO" id="GO:0016984">
    <property type="term" value="F:ribulose-bisphosphate carboxylase activity"/>
    <property type="evidence" value="ECO:0007669"/>
    <property type="project" value="InterPro"/>
</dbReference>
<evidence type="ECO:0000259" key="1">
    <source>
        <dbReference type="Pfam" id="PF00016"/>
    </source>
</evidence>
<dbReference type="InterPro" id="IPR033966">
    <property type="entry name" value="RuBisCO"/>
</dbReference>
<reference evidence="2 3" key="1">
    <citation type="submission" date="2017-04" db="EMBL/GenBank/DDBJ databases">
        <authorList>
            <person name="Afonso C.L."/>
            <person name="Miller P.J."/>
            <person name="Scott M.A."/>
            <person name="Spackman E."/>
            <person name="Goraichik I."/>
            <person name="Dimitrov K.M."/>
            <person name="Suarez D.L."/>
            <person name="Swayne D.E."/>
        </authorList>
    </citation>
    <scope>NUCLEOTIDE SEQUENCE [LARGE SCALE GENOMIC DNA]</scope>
    <source>
        <strain evidence="3">XA(T)</strain>
    </source>
</reference>
<keyword evidence="3" id="KW-1185">Reference proteome</keyword>
<dbReference type="Proteomes" id="UP000192775">
    <property type="component" value="Chromosome"/>
</dbReference>
<dbReference type="InterPro" id="IPR036422">
    <property type="entry name" value="RuBisCO_lsu_N_sf"/>
</dbReference>
<dbReference type="CDD" id="cd08205">
    <property type="entry name" value="RuBisCO_IV_RLP"/>
    <property type="match status" value="1"/>
</dbReference>
<dbReference type="GO" id="GO:0015977">
    <property type="term" value="P:carbon fixation"/>
    <property type="evidence" value="ECO:0007669"/>
    <property type="project" value="InterPro"/>
</dbReference>
<dbReference type="Gene3D" id="3.20.20.110">
    <property type="entry name" value="Ribulose bisphosphate carboxylase, large subunit, C-terminal domain"/>
    <property type="match status" value="1"/>
</dbReference>
<dbReference type="SFLD" id="SFLDS00014">
    <property type="entry name" value="RuBisCO"/>
    <property type="match status" value="1"/>
</dbReference>
<dbReference type="RefSeq" id="WP_085019909.1">
    <property type="nucleotide sequence ID" value="NZ_BMHD01000001.1"/>
</dbReference>
<dbReference type="EMBL" id="CP020715">
    <property type="protein sequence ID" value="ARJ05771.1"/>
    <property type="molecule type" value="Genomic_DNA"/>
</dbReference>
<name>A0A1X9LP90_9MICO</name>
<dbReference type="AlphaFoldDB" id="A0A1X9LP90"/>
<sequence>MPSPLHLYRLPEQVRDDDYIVATYYLELPADADVMARTAAFAIGQTIGTWLPVPGITDEMRARHEGRVIGVLNAPPTDLQHADGPERFGYFVRIALPTLNVGPSIPMILTTVLGNDSSTSVEAKLVDLELPDSLAAQFSGPKFGVEGLRDLLDVHDRPILLNMIKPCTGLTPEAGAQIFYETALGGIDMIKDDELIANPSYSPVVERVRLFTAAAARAAEQTGVETLYIPNVTDRPDRMLDTARRAVDAGARAVMVTYATAGYGSLEALAESVDVPVLAHFAGAAPYFEGPSTGMSAPLAMGLLPRLGGADMALVTTPYGGYNIRKVQYIRTVHQMLLERPSLKPTIPIIGGGVHPGTVDRYVSDLGSDIVLGVGGAIQGHPSGAAAGVRAMKQALEARMAGVPVAEAAASHEELGQALAAWGTL</sequence>
<gene>
    <name evidence="2" type="ORF">B5808_11470</name>
</gene>
<dbReference type="Gene3D" id="3.30.70.150">
    <property type="entry name" value="RuBisCO large subunit, N-terminal domain"/>
    <property type="match status" value="1"/>
</dbReference>
<dbReference type="SUPFAM" id="SSF54966">
    <property type="entry name" value="RuBisCO, large subunit, small (N-terminal) domain"/>
    <property type="match status" value="1"/>
</dbReference>
<dbReference type="PANTHER" id="PTHR42704:SF17">
    <property type="entry name" value="RIBULOSE BISPHOSPHATE CARBOXYLASE LARGE CHAIN"/>
    <property type="match status" value="1"/>
</dbReference>
<organism evidence="2 3">
    <name type="scientific">Cnuibacter physcomitrellae</name>
    <dbReference type="NCBI Taxonomy" id="1619308"/>
    <lineage>
        <taxon>Bacteria</taxon>
        <taxon>Bacillati</taxon>
        <taxon>Actinomycetota</taxon>
        <taxon>Actinomycetes</taxon>
        <taxon>Micrococcales</taxon>
        <taxon>Microbacteriaceae</taxon>
        <taxon>Cnuibacter</taxon>
    </lineage>
</organism>
<dbReference type="SUPFAM" id="SSF51649">
    <property type="entry name" value="RuBisCo, C-terminal domain"/>
    <property type="match status" value="1"/>
</dbReference>
<dbReference type="InterPro" id="IPR000685">
    <property type="entry name" value="RuBisCO_lsu_C"/>
</dbReference>
<proteinExistence type="predicted"/>